<evidence type="ECO:0000259" key="2">
    <source>
        <dbReference type="Pfam" id="PF06877"/>
    </source>
</evidence>
<gene>
    <name evidence="3" type="ORF">JF888_12935</name>
</gene>
<dbReference type="Gene3D" id="3.30.70.970">
    <property type="entry name" value="RraB-like"/>
    <property type="match status" value="1"/>
</dbReference>
<proteinExistence type="predicted"/>
<sequence>MTKHETSGPRTVIANISLSLDGRVNGLGGDYDMGWIVPHALTDAAREHMVRVTSTATTVLLGRKNYQGFGSYWPAVAKDENADQRDRTFAQWLDSVEKVVFSSTLTDATWSNSRIVDRDPAEVVKQLRQQGEGNIIVLASVSVIRNLLYADELDRLTITLCPELVGGGAQLFAEGLPASSWTLSDMSTTESGAICPVYDRVRSGDRRVVDQGYGGASPQATTMPASLAPRILRVPGLPLAGSVWDPGPEPATAPRATAPRATATVHWMDWLGWFIPRGLLHRPVTESLAPPDPADLSQLDELRDLGSRLELPHPVSALLEFASEKEALSAVDALARDGFACKVRAMQDGRWSLRATSTLVPTPGTITRLRERLSASCETLSGTYVGWDAPPVY</sequence>
<protein>
    <submittedName>
        <fullName evidence="3">Dihydrofolate reductase family protein</fullName>
    </submittedName>
</protein>
<dbReference type="SUPFAM" id="SSF89946">
    <property type="entry name" value="Hypothetical protein VC0424"/>
    <property type="match status" value="1"/>
</dbReference>
<dbReference type="InterPro" id="IPR024072">
    <property type="entry name" value="DHFR-like_dom_sf"/>
</dbReference>
<dbReference type="Proteomes" id="UP000620075">
    <property type="component" value="Unassembled WGS sequence"/>
</dbReference>
<reference evidence="3 4" key="1">
    <citation type="submission" date="2020-10" db="EMBL/GenBank/DDBJ databases">
        <title>Ca. Dormibacterota MAGs.</title>
        <authorList>
            <person name="Montgomery K."/>
        </authorList>
    </citation>
    <scope>NUCLEOTIDE SEQUENCE [LARGE SCALE GENOMIC DNA]</scope>
    <source>
        <strain evidence="3">SC8811_S16_3</strain>
    </source>
</reference>
<evidence type="ECO:0000313" key="3">
    <source>
        <dbReference type="EMBL" id="MBJ7604078.1"/>
    </source>
</evidence>
<dbReference type="InterPro" id="IPR050765">
    <property type="entry name" value="Riboflavin_Biosynth_HTPR"/>
</dbReference>
<dbReference type="PANTHER" id="PTHR38011">
    <property type="entry name" value="DIHYDROFOLATE REDUCTASE FAMILY PROTEIN (AFU_ORTHOLOGUE AFUA_8G06820)"/>
    <property type="match status" value="1"/>
</dbReference>
<dbReference type="Gene3D" id="3.40.430.10">
    <property type="entry name" value="Dihydrofolate Reductase, subunit A"/>
    <property type="match status" value="1"/>
</dbReference>
<dbReference type="InterPro" id="IPR002734">
    <property type="entry name" value="RibDG_C"/>
</dbReference>
<dbReference type="EMBL" id="JAEKNQ010000051">
    <property type="protein sequence ID" value="MBJ7604078.1"/>
    <property type="molecule type" value="Genomic_DNA"/>
</dbReference>
<dbReference type="GO" id="GO:0008703">
    <property type="term" value="F:5-amino-6-(5-phosphoribosylamino)uracil reductase activity"/>
    <property type="evidence" value="ECO:0007669"/>
    <property type="project" value="InterPro"/>
</dbReference>
<dbReference type="InterPro" id="IPR009671">
    <property type="entry name" value="RraB_dom"/>
</dbReference>
<feature type="domain" description="Regulator of ribonuclease activity B" evidence="2">
    <location>
        <begin position="299"/>
        <end position="388"/>
    </location>
</feature>
<dbReference type="GO" id="GO:0009231">
    <property type="term" value="P:riboflavin biosynthetic process"/>
    <property type="evidence" value="ECO:0007669"/>
    <property type="project" value="InterPro"/>
</dbReference>
<name>A0A934KJS3_9BACT</name>
<dbReference type="Pfam" id="PF01872">
    <property type="entry name" value="RibD_C"/>
    <property type="match status" value="1"/>
</dbReference>
<organism evidence="3 4">
    <name type="scientific">Candidatus Dormiibacter inghamiae</name>
    <dbReference type="NCBI Taxonomy" id="3127013"/>
    <lineage>
        <taxon>Bacteria</taxon>
        <taxon>Bacillati</taxon>
        <taxon>Candidatus Dormiibacterota</taxon>
        <taxon>Candidatus Dormibacteria</taxon>
        <taxon>Candidatus Dormibacterales</taxon>
        <taxon>Candidatus Dormibacteraceae</taxon>
        <taxon>Candidatus Dormiibacter</taxon>
    </lineage>
</organism>
<dbReference type="AlphaFoldDB" id="A0A934KJS3"/>
<dbReference type="Pfam" id="PF06877">
    <property type="entry name" value="RraB"/>
    <property type="match status" value="1"/>
</dbReference>
<dbReference type="PANTHER" id="PTHR38011:SF2">
    <property type="entry name" value="BIFUNCTIONAL DEAMINASE-REDUCTASE DOMAIN PROTEIN"/>
    <property type="match status" value="1"/>
</dbReference>
<dbReference type="InterPro" id="IPR036701">
    <property type="entry name" value="RraB-like_sf"/>
</dbReference>
<feature type="domain" description="Bacterial bifunctional deaminase-reductase C-terminal" evidence="1">
    <location>
        <begin position="10"/>
        <end position="190"/>
    </location>
</feature>
<accession>A0A934KJS3</accession>
<evidence type="ECO:0000313" key="4">
    <source>
        <dbReference type="Proteomes" id="UP000620075"/>
    </source>
</evidence>
<evidence type="ECO:0000259" key="1">
    <source>
        <dbReference type="Pfam" id="PF01872"/>
    </source>
</evidence>
<dbReference type="RefSeq" id="WP_338181105.1">
    <property type="nucleotide sequence ID" value="NZ_JAEKNQ010000051.1"/>
</dbReference>
<comment type="caution">
    <text evidence="3">The sequence shown here is derived from an EMBL/GenBank/DDBJ whole genome shotgun (WGS) entry which is preliminary data.</text>
</comment>
<dbReference type="SUPFAM" id="SSF53597">
    <property type="entry name" value="Dihydrofolate reductase-like"/>
    <property type="match status" value="1"/>
</dbReference>